<dbReference type="PANTHER" id="PTHR13037">
    <property type="entry name" value="FORMIN"/>
    <property type="match status" value="1"/>
</dbReference>
<name>A0A5M3W230_9ACTN</name>
<keyword evidence="3" id="KW-0472">Membrane</keyword>
<gene>
    <name evidence="5" type="ORF">Acor_34270</name>
</gene>
<organism evidence="5 6">
    <name type="scientific">Acrocarpospora corrugata</name>
    <dbReference type="NCBI Taxonomy" id="35763"/>
    <lineage>
        <taxon>Bacteria</taxon>
        <taxon>Bacillati</taxon>
        <taxon>Actinomycetota</taxon>
        <taxon>Actinomycetes</taxon>
        <taxon>Streptosporangiales</taxon>
        <taxon>Streptosporangiaceae</taxon>
        <taxon>Acrocarpospora</taxon>
    </lineage>
</organism>
<accession>A0A5M3W230</accession>
<feature type="compositionally biased region" description="Gly residues" evidence="2">
    <location>
        <begin position="737"/>
        <end position="756"/>
    </location>
</feature>
<comment type="caution">
    <text evidence="5">The sequence shown here is derived from an EMBL/GenBank/DDBJ whole genome shotgun (WGS) entry which is preliminary data.</text>
</comment>
<proteinExistence type="predicted"/>
<feature type="compositionally biased region" description="Pro residues" evidence="2">
    <location>
        <begin position="232"/>
        <end position="252"/>
    </location>
</feature>
<keyword evidence="6" id="KW-1185">Reference proteome</keyword>
<keyword evidence="4" id="KW-0732">Signal</keyword>
<dbReference type="AlphaFoldDB" id="A0A5M3W230"/>
<evidence type="ECO:0000256" key="4">
    <source>
        <dbReference type="SAM" id="SignalP"/>
    </source>
</evidence>
<dbReference type="Proteomes" id="UP000334990">
    <property type="component" value="Unassembled WGS sequence"/>
</dbReference>
<evidence type="ECO:0000256" key="3">
    <source>
        <dbReference type="SAM" id="Phobius"/>
    </source>
</evidence>
<evidence type="ECO:0008006" key="7">
    <source>
        <dbReference type="Google" id="ProtNLM"/>
    </source>
</evidence>
<feature type="compositionally biased region" description="Low complexity" evidence="2">
    <location>
        <begin position="760"/>
        <end position="770"/>
    </location>
</feature>
<protein>
    <recommendedName>
        <fullName evidence="7">PBP domain-containing protein</fullName>
    </recommendedName>
</protein>
<feature type="compositionally biased region" description="Pro residues" evidence="2">
    <location>
        <begin position="710"/>
        <end position="720"/>
    </location>
</feature>
<keyword evidence="1" id="KW-0945">Host-virus interaction</keyword>
<feature type="region of interest" description="Disordered" evidence="2">
    <location>
        <begin position="225"/>
        <end position="258"/>
    </location>
</feature>
<dbReference type="RefSeq" id="WP_155337654.1">
    <property type="nucleotide sequence ID" value="NZ_BAAABN010000029.1"/>
</dbReference>
<evidence type="ECO:0000256" key="1">
    <source>
        <dbReference type="ARBA" id="ARBA00022581"/>
    </source>
</evidence>
<dbReference type="OrthoDB" id="3511738at2"/>
<feature type="compositionally biased region" description="Low complexity" evidence="2">
    <location>
        <begin position="699"/>
        <end position="709"/>
    </location>
</feature>
<feature type="chain" id="PRO_5039385657" description="PBP domain-containing protein" evidence="4">
    <location>
        <begin position="33"/>
        <end position="865"/>
    </location>
</feature>
<keyword evidence="3" id="KW-1133">Transmembrane helix</keyword>
<keyword evidence="3" id="KW-0812">Transmembrane</keyword>
<dbReference type="SUPFAM" id="SSF53850">
    <property type="entry name" value="Periplasmic binding protein-like II"/>
    <property type="match status" value="1"/>
</dbReference>
<dbReference type="Gene3D" id="3.40.190.10">
    <property type="entry name" value="Periplasmic binding protein-like II"/>
    <property type="match status" value="2"/>
</dbReference>
<dbReference type="EMBL" id="BLAD01000050">
    <property type="protein sequence ID" value="GES01363.1"/>
    <property type="molecule type" value="Genomic_DNA"/>
</dbReference>
<feature type="region of interest" description="Disordered" evidence="2">
    <location>
        <begin position="634"/>
        <end position="794"/>
    </location>
</feature>
<feature type="transmembrane region" description="Helical" evidence="3">
    <location>
        <begin position="811"/>
        <end position="834"/>
    </location>
</feature>
<feature type="signal peptide" evidence="4">
    <location>
        <begin position="1"/>
        <end position="32"/>
    </location>
</feature>
<evidence type="ECO:0000313" key="5">
    <source>
        <dbReference type="EMBL" id="GES01363.1"/>
    </source>
</evidence>
<reference evidence="5 6" key="1">
    <citation type="submission" date="2019-10" db="EMBL/GenBank/DDBJ databases">
        <title>Whole genome shotgun sequence of Acrocarpospora corrugata NBRC 13972.</title>
        <authorList>
            <person name="Ichikawa N."/>
            <person name="Kimura A."/>
            <person name="Kitahashi Y."/>
            <person name="Komaki H."/>
            <person name="Oguchi A."/>
        </authorList>
    </citation>
    <scope>NUCLEOTIDE SEQUENCE [LARGE SCALE GENOMIC DNA]</scope>
    <source>
        <strain evidence="5 6">NBRC 13972</strain>
    </source>
</reference>
<evidence type="ECO:0000313" key="6">
    <source>
        <dbReference type="Proteomes" id="UP000334990"/>
    </source>
</evidence>
<evidence type="ECO:0000256" key="2">
    <source>
        <dbReference type="SAM" id="MobiDB-lite"/>
    </source>
</evidence>
<dbReference type="PANTHER" id="PTHR13037:SF24">
    <property type="entry name" value="POLYCOMB PROTEIN PCL-RELATED"/>
    <property type="match status" value="1"/>
</dbReference>
<sequence>MLRAPRRTIAALGAIAVAAAVLTLPPPTPTSAAVAAEVPTVEVWTAPTGGARADGPGVVDLDPDQTVTVRWRNFAPNTPVSLTQCINPSRMYFSITGQLPIWDDRKGCAHQTRVRGLTGPDGTGSAAFPIRVGILDASVISEWENGGRAANLPFPCNGQNKTRPQELTCTIVVSECEWSQPLDLVPDPAPPIARTRATAPGDPAGTAVAAVSGLLRFKNDAAGAPINTHIPPLEPPPVPEPEIPPLPDPPTTPRLGDPVSLSGSSNIAAVIEAWTEGALQLPQHVDISVTRSTSELGAASLKAGFDSSFARGADFTVTSVPFDALDTPDSDAVSGRVAYAPISLTALAIANSAEYAGTIVRDARLDADTVARMFNGDSGETTTHVPGWGWLGGPTRPTLLSTHNRGCELPPKKTVNRGVRLGASGQSQLLSQWLSANLTSDQYGKLFETPPGSTRLVPLYPGYSGYIFGWEAGERVASRYGTVKDDDPNAARVRGETGGLGYLDITEVGALAERGFPLGVSPLRNAASAYVAPNTTSILAGFGLMTERPDGTRAPKFDAPAAVGAYPMPMVHYLAVPANGSDGGNVLPEGKRRAIAGFLRYVVGDVAQARVAELGGTKLPEALKAQTIAIAGELESATDVTPSPSPTPTSSGSPTPPADNGDDNSNSDGDPEDTGPRNYIETGERQPPADDADILDGQPPVTVRVTVTPSPTPKPTPPASPDLGARDDAASNRGGSDDGGSSGGDDAGGGSDGDTGGQEPVAQDPGDVPVDPAPSDPAAVLPTVTPSSEPVNLSEDANAVRGGRIPAGASVVPLSVLLVLGLLGVMVGGSWRGYQYWQVLQARRELKPKPLAQPRPQPGGTGTPA</sequence>